<dbReference type="HOGENOM" id="CLU_009583_19_1_1"/>
<dbReference type="InterPro" id="IPR028098">
    <property type="entry name" value="Glyco_trans_4-like_N"/>
</dbReference>
<dbReference type="PANTHER" id="PTHR45871:SF1">
    <property type="entry name" value="PHOSPHATIDYLINOSITOL N-ACETYLGLUCOSAMINYLTRANSFERASE SUBUNIT A"/>
    <property type="match status" value="1"/>
</dbReference>
<dbReference type="RefSeq" id="XP_052905165.1">
    <property type="nucleotide sequence ID" value="XM_053048405.1"/>
</dbReference>
<comment type="caution">
    <text evidence="5">The sequence shown here is derived from an EMBL/GenBank/DDBJ whole genome shotgun (WGS) entry which is preliminary data.</text>
</comment>
<dbReference type="GeneID" id="77675734"/>
<evidence type="ECO:0000256" key="2">
    <source>
        <dbReference type="SAM" id="Phobius"/>
    </source>
</evidence>
<keyword evidence="2" id="KW-0472">Membrane</keyword>
<feature type="domain" description="Glycosyl transferase family 1" evidence="3">
    <location>
        <begin position="241"/>
        <end position="367"/>
    </location>
</feature>
<proteinExistence type="predicted"/>
<dbReference type="AlphaFoldDB" id="A0A086J392"/>
<evidence type="ECO:0000259" key="3">
    <source>
        <dbReference type="Pfam" id="PF00534"/>
    </source>
</evidence>
<name>A0A086J392_NEMA1</name>
<keyword evidence="2" id="KW-0812">Transmembrane</keyword>
<protein>
    <recommendedName>
        <fullName evidence="7">GlcNAc-PI synthesis protein</fullName>
    </recommendedName>
</protein>
<dbReference type="SUPFAM" id="SSF53756">
    <property type="entry name" value="UDP-Glycosyltransferase/glycogen phosphorylase"/>
    <property type="match status" value="1"/>
</dbReference>
<evidence type="ECO:0000313" key="6">
    <source>
        <dbReference type="Proteomes" id="UP000054524"/>
    </source>
</evidence>
<dbReference type="GO" id="GO:0006506">
    <property type="term" value="P:GPI anchor biosynthetic process"/>
    <property type="evidence" value="ECO:0007669"/>
    <property type="project" value="TreeGrafter"/>
</dbReference>
<sequence length="483" mass="54363">MKIAMISDFFAPRLGGVENHILNLSKELHKLGHTIIIITNSTSDVCGIHYVSGFKTYYLNLFSLFSGSIFPTIICSAGPIVSILLEEKVDIVHGHQCSTLPIEGILHSKILGIPTCFTNHSLVKVQSLGGIVTETMFQLGVRTADRIICVSEASKENTAERLDISRNRITVIPNAVTEEFKPNEIQEDADTYRRSNHKKCMEKKECTEEEIAQENNVNVQCPMKDAISSQYDLDKFHRIIQIRKECGWVSGEIVIAVVSRLTRRKGADLLASLLPSICKIDDRVRVLIAGDGDKKELLEHTVEKHKLKEKVKFLGGVHPSIVNSVLNQSDLFLNTSLTDAFCISIIEAAACGLYVVSTDVDGISEVLPKDMVTLVPPVFHGILRGIESALPRIRTYDKVVSHRRVHSMYKWSLVASKTDQVYRSIFRRKETAALQRVWDSLQEMYSRQCARVSIIFSGLLLVNYVIIFTLVFFYESRKRHTKV</sequence>
<dbReference type="GO" id="GO:0000506">
    <property type="term" value="C:glycosylphosphatidylinositol-N-acetylglucosaminyltransferase (GPI-GnT) complex"/>
    <property type="evidence" value="ECO:0007669"/>
    <property type="project" value="TreeGrafter"/>
</dbReference>
<keyword evidence="6" id="KW-1185">Reference proteome</keyword>
<keyword evidence="2" id="KW-1133">Transmembrane helix</keyword>
<gene>
    <name evidence="5" type="ORF">NESG_00761</name>
</gene>
<dbReference type="GO" id="GO:0017176">
    <property type="term" value="F:phosphatidylinositol N-acetylglucosaminyltransferase activity"/>
    <property type="evidence" value="ECO:0007669"/>
    <property type="project" value="TreeGrafter"/>
</dbReference>
<accession>A0A086J392</accession>
<evidence type="ECO:0000313" key="5">
    <source>
        <dbReference type="EMBL" id="KFG26610.1"/>
    </source>
</evidence>
<dbReference type="PANTHER" id="PTHR45871">
    <property type="entry name" value="N-ACETYLGLUCOSAMINYL-PHOSPHATIDYLINOSITOL BIOSYNTHETIC PROTEIN"/>
    <property type="match status" value="1"/>
</dbReference>
<dbReference type="Pfam" id="PF13439">
    <property type="entry name" value="Glyco_transf_4"/>
    <property type="match status" value="1"/>
</dbReference>
<keyword evidence="1" id="KW-0328">Glycosyltransferase</keyword>
<dbReference type="InterPro" id="IPR001296">
    <property type="entry name" value="Glyco_trans_1"/>
</dbReference>
<dbReference type="Pfam" id="PF00534">
    <property type="entry name" value="Glycos_transf_1"/>
    <property type="match status" value="1"/>
</dbReference>
<evidence type="ECO:0008006" key="7">
    <source>
        <dbReference type="Google" id="ProtNLM"/>
    </source>
</evidence>
<keyword evidence="1" id="KW-0808">Transferase</keyword>
<feature type="domain" description="Glycosyltransferase subfamily 4-like N-terminal" evidence="4">
    <location>
        <begin position="15"/>
        <end position="178"/>
    </location>
</feature>
<dbReference type="Proteomes" id="UP000054524">
    <property type="component" value="Unassembled WGS sequence"/>
</dbReference>
<organism evidence="5 6">
    <name type="scientific">Nematocida ausubeli (strain ATCC PRA-371 / ERTm2)</name>
    <name type="common">Nematode killer fungus</name>
    <dbReference type="NCBI Taxonomy" id="1913371"/>
    <lineage>
        <taxon>Eukaryota</taxon>
        <taxon>Fungi</taxon>
        <taxon>Fungi incertae sedis</taxon>
        <taxon>Microsporidia</taxon>
        <taxon>Nematocida</taxon>
    </lineage>
</organism>
<reference evidence="5 6" key="1">
    <citation type="journal article" date="2014" name="Genome Announc.">
        <title>Genome Sequence of the Microsporidian Species Nematocida sp1 Strain ERTm6 (ATCC PRA-372).</title>
        <authorList>
            <person name="Bakowski M.A."/>
            <person name="Priest M."/>
            <person name="Young S."/>
            <person name="Cuomo C.A."/>
            <person name="Troemel E.R."/>
        </authorList>
    </citation>
    <scope>NUCLEOTIDE SEQUENCE [LARGE SCALE GENOMIC DNA]</scope>
    <source>
        <strain evidence="5 6">ERTm6</strain>
    </source>
</reference>
<evidence type="ECO:0000259" key="4">
    <source>
        <dbReference type="Pfam" id="PF13439"/>
    </source>
</evidence>
<feature type="transmembrane region" description="Helical" evidence="2">
    <location>
        <begin position="454"/>
        <end position="474"/>
    </location>
</feature>
<dbReference type="Gene3D" id="3.40.50.2000">
    <property type="entry name" value="Glycogen Phosphorylase B"/>
    <property type="match status" value="2"/>
</dbReference>
<evidence type="ECO:0000256" key="1">
    <source>
        <dbReference type="ARBA" id="ARBA00022676"/>
    </source>
</evidence>
<dbReference type="EMBL" id="AKIJ01000002">
    <property type="protein sequence ID" value="KFG26610.1"/>
    <property type="molecule type" value="Genomic_DNA"/>
</dbReference>